<dbReference type="EMBL" id="LJSN01000003">
    <property type="protein sequence ID" value="PNE38129.1"/>
    <property type="molecule type" value="Genomic_DNA"/>
</dbReference>
<dbReference type="CDD" id="cd17535">
    <property type="entry name" value="REC_NarL-like"/>
    <property type="match status" value="1"/>
</dbReference>
<name>A0A2N8PAS9_STRNR</name>
<feature type="domain" description="Response regulatory" evidence="7">
    <location>
        <begin position="3"/>
        <end position="119"/>
    </location>
</feature>
<evidence type="ECO:0000256" key="4">
    <source>
        <dbReference type="ARBA" id="ARBA00023163"/>
    </source>
</evidence>
<dbReference type="InterPro" id="IPR058245">
    <property type="entry name" value="NreC/VraR/RcsB-like_REC"/>
</dbReference>
<dbReference type="Pfam" id="PF00196">
    <property type="entry name" value="GerE"/>
    <property type="match status" value="1"/>
</dbReference>
<evidence type="ECO:0000256" key="2">
    <source>
        <dbReference type="ARBA" id="ARBA00023015"/>
    </source>
</evidence>
<dbReference type="PROSITE" id="PS50110">
    <property type="entry name" value="RESPONSE_REGULATORY"/>
    <property type="match status" value="1"/>
</dbReference>
<dbReference type="InterPro" id="IPR039420">
    <property type="entry name" value="WalR-like"/>
</dbReference>
<dbReference type="AlphaFoldDB" id="A0A2N8PAS9"/>
<dbReference type="PROSITE" id="PS00622">
    <property type="entry name" value="HTH_LUXR_1"/>
    <property type="match status" value="1"/>
</dbReference>
<dbReference type="PANTHER" id="PTHR43214">
    <property type="entry name" value="TWO-COMPONENT RESPONSE REGULATOR"/>
    <property type="match status" value="1"/>
</dbReference>
<dbReference type="SUPFAM" id="SSF46894">
    <property type="entry name" value="C-terminal effector domain of the bipartite response regulators"/>
    <property type="match status" value="1"/>
</dbReference>
<evidence type="ECO:0000313" key="9">
    <source>
        <dbReference type="Proteomes" id="UP000236047"/>
    </source>
</evidence>
<comment type="caution">
    <text evidence="8">The sequence shown here is derived from an EMBL/GenBank/DDBJ whole genome shotgun (WGS) entry which is preliminary data.</text>
</comment>
<dbReference type="GO" id="GO:0000160">
    <property type="term" value="P:phosphorelay signal transduction system"/>
    <property type="evidence" value="ECO:0007669"/>
    <property type="project" value="InterPro"/>
</dbReference>
<keyword evidence="3" id="KW-0238">DNA-binding</keyword>
<dbReference type="RefSeq" id="WP_073444852.1">
    <property type="nucleotide sequence ID" value="NZ_LJSN01000003.1"/>
</dbReference>
<protein>
    <submittedName>
        <fullName evidence="8">LuxR family transcriptional regulator</fullName>
    </submittedName>
</protein>
<evidence type="ECO:0000256" key="5">
    <source>
        <dbReference type="PROSITE-ProRule" id="PRU00169"/>
    </source>
</evidence>
<proteinExistence type="predicted"/>
<evidence type="ECO:0000259" key="6">
    <source>
        <dbReference type="PROSITE" id="PS50043"/>
    </source>
</evidence>
<dbReference type="InterPro" id="IPR001789">
    <property type="entry name" value="Sig_transdc_resp-reg_receiver"/>
</dbReference>
<dbReference type="Proteomes" id="UP000236047">
    <property type="component" value="Unassembled WGS sequence"/>
</dbReference>
<keyword evidence="1 5" id="KW-0597">Phosphoprotein</keyword>
<dbReference type="InterPro" id="IPR000792">
    <property type="entry name" value="Tscrpt_reg_LuxR_C"/>
</dbReference>
<evidence type="ECO:0000313" key="8">
    <source>
        <dbReference type="EMBL" id="PNE38129.1"/>
    </source>
</evidence>
<dbReference type="SUPFAM" id="SSF52172">
    <property type="entry name" value="CheY-like"/>
    <property type="match status" value="1"/>
</dbReference>
<dbReference type="SMART" id="SM00448">
    <property type="entry name" value="REC"/>
    <property type="match status" value="1"/>
</dbReference>
<dbReference type="SMART" id="SM00421">
    <property type="entry name" value="HTH_LUXR"/>
    <property type="match status" value="1"/>
</dbReference>
<accession>A0A2N8PAS9</accession>
<sequence>MIRVLLVDDEALVRAGVRLVLQHADDIEVVAEAGDGARAVELAVRERPDVVLLDVRMPGMDGLDALARLTALEPPAAVVMLSTFGDEENVTRALRAGADGFLLKHSGPEELINAVRAAAQGDAVLSPGVTAHVVRAMRDEGRGNRTRAADERIAALTDREREVLAMLGAGLANAEIARRLGVGTGTVKVHVGRILAKLGAANRVQAAIIAHEAGLADRT</sequence>
<dbReference type="PROSITE" id="PS50043">
    <property type="entry name" value="HTH_LUXR_2"/>
    <property type="match status" value="1"/>
</dbReference>
<evidence type="ECO:0000259" key="7">
    <source>
        <dbReference type="PROSITE" id="PS50110"/>
    </source>
</evidence>
<reference evidence="9" key="1">
    <citation type="submission" date="2015-09" db="EMBL/GenBank/DDBJ databases">
        <authorList>
            <person name="Graham D.E."/>
            <person name="Mahan K.M."/>
            <person name="Klingeman D.M."/>
            <person name="Fida T."/>
            <person name="Giannone R.J."/>
            <person name="Hettich R.L."/>
            <person name="Parry R.J."/>
            <person name="Spain J.C."/>
        </authorList>
    </citation>
    <scope>NUCLEOTIDE SEQUENCE [LARGE SCALE GENOMIC DNA]</scope>
    <source>
        <strain evidence="9">JCM 4701</strain>
    </source>
</reference>
<gene>
    <name evidence="8" type="ORF">AOB60_28845</name>
</gene>
<dbReference type="GO" id="GO:0003677">
    <property type="term" value="F:DNA binding"/>
    <property type="evidence" value="ECO:0007669"/>
    <property type="project" value="UniProtKB-KW"/>
</dbReference>
<keyword evidence="2" id="KW-0805">Transcription regulation</keyword>
<dbReference type="CDD" id="cd06170">
    <property type="entry name" value="LuxR_C_like"/>
    <property type="match status" value="1"/>
</dbReference>
<keyword evidence="4" id="KW-0804">Transcription</keyword>
<dbReference type="InterPro" id="IPR016032">
    <property type="entry name" value="Sig_transdc_resp-reg_C-effctor"/>
</dbReference>
<dbReference type="PRINTS" id="PR00038">
    <property type="entry name" value="HTHLUXR"/>
</dbReference>
<keyword evidence="9" id="KW-1185">Reference proteome</keyword>
<evidence type="ECO:0000256" key="3">
    <source>
        <dbReference type="ARBA" id="ARBA00023125"/>
    </source>
</evidence>
<organism evidence="8 9">
    <name type="scientific">Streptomyces noursei</name>
    <name type="common">Streptomyces albulus</name>
    <dbReference type="NCBI Taxonomy" id="1971"/>
    <lineage>
        <taxon>Bacteria</taxon>
        <taxon>Bacillati</taxon>
        <taxon>Actinomycetota</taxon>
        <taxon>Actinomycetes</taxon>
        <taxon>Kitasatosporales</taxon>
        <taxon>Streptomycetaceae</taxon>
        <taxon>Streptomyces</taxon>
    </lineage>
</organism>
<dbReference type="GO" id="GO:0006355">
    <property type="term" value="P:regulation of DNA-templated transcription"/>
    <property type="evidence" value="ECO:0007669"/>
    <property type="project" value="InterPro"/>
</dbReference>
<dbReference type="InterPro" id="IPR011006">
    <property type="entry name" value="CheY-like_superfamily"/>
</dbReference>
<dbReference type="Pfam" id="PF00072">
    <property type="entry name" value="Response_reg"/>
    <property type="match status" value="1"/>
</dbReference>
<evidence type="ECO:0000256" key="1">
    <source>
        <dbReference type="ARBA" id="ARBA00022553"/>
    </source>
</evidence>
<dbReference type="PANTHER" id="PTHR43214:SF24">
    <property type="entry name" value="TRANSCRIPTIONAL REGULATORY PROTEIN NARL-RELATED"/>
    <property type="match status" value="1"/>
</dbReference>
<dbReference type="Gene3D" id="3.40.50.2300">
    <property type="match status" value="1"/>
</dbReference>
<feature type="domain" description="HTH luxR-type" evidence="6">
    <location>
        <begin position="149"/>
        <end position="214"/>
    </location>
</feature>
<feature type="modified residue" description="4-aspartylphosphate" evidence="5">
    <location>
        <position position="54"/>
    </location>
</feature>